<feature type="transmembrane region" description="Helical" evidence="1">
    <location>
        <begin position="97"/>
        <end position="117"/>
    </location>
</feature>
<dbReference type="PANTHER" id="PTHR42903:SF1">
    <property type="entry name" value="INNER MEMBRANE PROTEIN YCCF"/>
    <property type="match status" value="1"/>
</dbReference>
<dbReference type="AlphaFoldDB" id="A0A1H0RFU8"/>
<dbReference type="NCBIfam" id="NF008740">
    <property type="entry name" value="PRK11770.1-2"/>
    <property type="match status" value="1"/>
</dbReference>
<dbReference type="InterPro" id="IPR031308">
    <property type="entry name" value="UCP028777"/>
</dbReference>
<dbReference type="Proteomes" id="UP000186456">
    <property type="component" value="Unassembled WGS sequence"/>
</dbReference>
<keyword evidence="1" id="KW-1133">Transmembrane helix</keyword>
<evidence type="ECO:0000256" key="1">
    <source>
        <dbReference type="SAM" id="Phobius"/>
    </source>
</evidence>
<dbReference type="InterPro" id="IPR005185">
    <property type="entry name" value="YccF"/>
</dbReference>
<dbReference type="PANTHER" id="PTHR42903">
    <property type="entry name" value="INNER MEMBRANE PROTEIN YCCF"/>
    <property type="match status" value="1"/>
</dbReference>
<protein>
    <submittedName>
        <fullName evidence="3">Uncharacterized membrane protein YccF, DUF307 family</fullName>
    </submittedName>
</protein>
<keyword evidence="1" id="KW-0472">Membrane</keyword>
<feature type="transmembrane region" description="Helical" evidence="1">
    <location>
        <begin position="36"/>
        <end position="61"/>
    </location>
</feature>
<sequence>MPFSQYRDDGSMRLILNVLWLVLSGFWLFLGYLAAGIVLCVLILTIPWGIASFRIGLYALWPFGREIVAKRSAGVGSFLGNVVWVILAGWWLALGHIFTGLLLCVTIIGIPLGIANFKLVPVSLMPLGKEVREIGRGGPFDQTLGR</sequence>
<dbReference type="PIRSF" id="PIRSF028777">
    <property type="entry name" value="UCP028777"/>
    <property type="match status" value="1"/>
</dbReference>
<feature type="domain" description="Inner membrane component" evidence="2">
    <location>
        <begin position="15"/>
        <end position="65"/>
    </location>
</feature>
<feature type="domain" description="Inner membrane component" evidence="2">
    <location>
        <begin position="79"/>
        <end position="129"/>
    </location>
</feature>
<dbReference type="Pfam" id="PF03733">
    <property type="entry name" value="YccF"/>
    <property type="match status" value="2"/>
</dbReference>
<evidence type="ECO:0000259" key="2">
    <source>
        <dbReference type="Pfam" id="PF03733"/>
    </source>
</evidence>
<dbReference type="InterPro" id="IPR052937">
    <property type="entry name" value="Inner_membrane_protein"/>
</dbReference>
<evidence type="ECO:0000313" key="4">
    <source>
        <dbReference type="Proteomes" id="UP000186456"/>
    </source>
</evidence>
<keyword evidence="1" id="KW-0812">Transmembrane</keyword>
<proteinExistence type="predicted"/>
<feature type="transmembrane region" description="Helical" evidence="1">
    <location>
        <begin position="12"/>
        <end position="30"/>
    </location>
</feature>
<evidence type="ECO:0000313" key="3">
    <source>
        <dbReference type="EMBL" id="SDP27896.1"/>
    </source>
</evidence>
<dbReference type="GO" id="GO:0005886">
    <property type="term" value="C:plasma membrane"/>
    <property type="evidence" value="ECO:0007669"/>
    <property type="project" value="TreeGrafter"/>
</dbReference>
<gene>
    <name evidence="3" type="ORF">SAMN04487788_2854</name>
</gene>
<name>A0A1H0RFU8_MICTS</name>
<reference evidence="3 4" key="1">
    <citation type="submission" date="2016-10" db="EMBL/GenBank/DDBJ databases">
        <authorList>
            <person name="de Groot N.N."/>
        </authorList>
    </citation>
    <scope>NUCLEOTIDE SEQUENCE [LARGE SCALE GENOMIC DNA]</scope>
    <source>
        <strain evidence="3 4">StLB037</strain>
    </source>
</reference>
<feature type="transmembrane region" description="Helical" evidence="1">
    <location>
        <begin position="73"/>
        <end position="91"/>
    </location>
</feature>
<accession>A0A1H0RFU8</accession>
<organism evidence="3 4">
    <name type="scientific">Microbacterium testaceum (strain StLB037)</name>
    <dbReference type="NCBI Taxonomy" id="979556"/>
    <lineage>
        <taxon>Bacteria</taxon>
        <taxon>Bacillati</taxon>
        <taxon>Actinomycetota</taxon>
        <taxon>Actinomycetes</taxon>
        <taxon>Micrococcales</taxon>
        <taxon>Microbacteriaceae</taxon>
        <taxon>Microbacterium</taxon>
    </lineage>
</organism>
<dbReference type="EMBL" id="FNJN01000006">
    <property type="protein sequence ID" value="SDP27896.1"/>
    <property type="molecule type" value="Genomic_DNA"/>
</dbReference>